<proteinExistence type="predicted"/>
<comment type="caution">
    <text evidence="2">The sequence shown here is derived from an EMBL/GenBank/DDBJ whole genome shotgun (WGS) entry which is preliminary data.</text>
</comment>
<dbReference type="OrthoDB" id="10427689at2759"/>
<name>A0A812IDU2_9DINO</name>
<feature type="transmembrane region" description="Helical" evidence="1">
    <location>
        <begin position="86"/>
        <end position="104"/>
    </location>
</feature>
<keyword evidence="1" id="KW-0472">Membrane</keyword>
<feature type="transmembrane region" description="Helical" evidence="1">
    <location>
        <begin position="50"/>
        <end position="74"/>
    </location>
</feature>
<feature type="transmembrane region" description="Helical" evidence="1">
    <location>
        <begin position="21"/>
        <end position="44"/>
    </location>
</feature>
<dbReference type="EMBL" id="CAJNDS010000216">
    <property type="protein sequence ID" value="CAE7029439.1"/>
    <property type="molecule type" value="Genomic_DNA"/>
</dbReference>
<dbReference type="Proteomes" id="UP000604046">
    <property type="component" value="Unassembled WGS sequence"/>
</dbReference>
<organism evidence="2 3">
    <name type="scientific">Symbiodinium natans</name>
    <dbReference type="NCBI Taxonomy" id="878477"/>
    <lineage>
        <taxon>Eukaryota</taxon>
        <taxon>Sar</taxon>
        <taxon>Alveolata</taxon>
        <taxon>Dinophyceae</taxon>
        <taxon>Suessiales</taxon>
        <taxon>Symbiodiniaceae</taxon>
        <taxon>Symbiodinium</taxon>
    </lineage>
</organism>
<dbReference type="Gene3D" id="1.20.1070.10">
    <property type="entry name" value="Rhodopsin 7-helix transmembrane proteins"/>
    <property type="match status" value="1"/>
</dbReference>
<evidence type="ECO:0000256" key="1">
    <source>
        <dbReference type="SAM" id="Phobius"/>
    </source>
</evidence>
<keyword evidence="3" id="KW-1185">Reference proteome</keyword>
<keyword evidence="1" id="KW-1133">Transmembrane helix</keyword>
<evidence type="ECO:0000313" key="3">
    <source>
        <dbReference type="Proteomes" id="UP000604046"/>
    </source>
</evidence>
<protein>
    <submittedName>
        <fullName evidence="2">INP53 protein</fullName>
    </submittedName>
</protein>
<keyword evidence="1" id="KW-0812">Transmembrane</keyword>
<sequence length="194" mass="21783">MQQVNMLASIPVVVSSRLRNMAIAPSARCTCIYIWSSWLALIVVDEFTRWLLLCVSFAAYAVAALEQLVQVSILRTTKENAEWAPLLLFQVVLAGIYGVIYLGAVLNCYSWRTEQLLYSFADVSAKFLHSCFTMSLRRKNKLQQLSLLRQAAVNAATDLQCMIRQANVPIFVVNMQLEVEDWNLKTAQVTGLSG</sequence>
<reference evidence="2" key="1">
    <citation type="submission" date="2021-02" db="EMBL/GenBank/DDBJ databases">
        <authorList>
            <person name="Dougan E. K."/>
            <person name="Rhodes N."/>
            <person name="Thang M."/>
            <person name="Chan C."/>
        </authorList>
    </citation>
    <scope>NUCLEOTIDE SEQUENCE</scope>
</reference>
<gene>
    <name evidence="2" type="primary">INP53</name>
    <name evidence="2" type="ORF">SNAT2548_LOCUS3533</name>
</gene>
<accession>A0A812IDU2</accession>
<dbReference type="SUPFAM" id="SSF81321">
    <property type="entry name" value="Family A G protein-coupled receptor-like"/>
    <property type="match status" value="1"/>
</dbReference>
<evidence type="ECO:0000313" key="2">
    <source>
        <dbReference type="EMBL" id="CAE7029439.1"/>
    </source>
</evidence>
<dbReference type="AlphaFoldDB" id="A0A812IDU2"/>